<evidence type="ECO:0000313" key="12">
    <source>
        <dbReference type="EMBL" id="KAA6125267.1"/>
    </source>
</evidence>
<dbReference type="PANTHER" id="PTHR30616:SF2">
    <property type="entry name" value="PURINE NUCLEOSIDE PHOSPHORYLASE LACC1"/>
    <property type="match status" value="1"/>
</dbReference>
<comment type="catalytic activity">
    <reaction evidence="9">
        <text>S-methyl-5'-thioadenosine + phosphate = 5-(methylsulfanyl)-alpha-D-ribose 1-phosphate + adenine</text>
        <dbReference type="Rhea" id="RHEA:11852"/>
        <dbReference type="ChEBI" id="CHEBI:16708"/>
        <dbReference type="ChEBI" id="CHEBI:17509"/>
        <dbReference type="ChEBI" id="CHEBI:43474"/>
        <dbReference type="ChEBI" id="CHEBI:58533"/>
        <dbReference type="EC" id="2.4.2.28"/>
    </reaction>
    <physiologicalReaction direction="left-to-right" evidence="9">
        <dbReference type="Rhea" id="RHEA:11853"/>
    </physiologicalReaction>
</comment>
<dbReference type="InterPro" id="IPR003730">
    <property type="entry name" value="Cu_polyphenol_OxRdtase"/>
</dbReference>
<evidence type="ECO:0000313" key="13">
    <source>
        <dbReference type="Proteomes" id="UP000324324"/>
    </source>
</evidence>
<dbReference type="NCBIfam" id="TIGR00726">
    <property type="entry name" value="peptidoglycan editing factor PgeF"/>
    <property type="match status" value="1"/>
</dbReference>
<accession>A0A5M8AMT3</accession>
<evidence type="ECO:0000256" key="7">
    <source>
        <dbReference type="ARBA" id="ARBA00047989"/>
    </source>
</evidence>
<evidence type="ECO:0000256" key="9">
    <source>
        <dbReference type="ARBA" id="ARBA00049893"/>
    </source>
</evidence>
<dbReference type="SUPFAM" id="SSF64438">
    <property type="entry name" value="CNF1/YfiH-like putative cysteine hydrolases"/>
    <property type="match status" value="1"/>
</dbReference>
<dbReference type="CDD" id="cd16833">
    <property type="entry name" value="YfiH"/>
    <property type="match status" value="1"/>
</dbReference>
<dbReference type="GO" id="GO:0005507">
    <property type="term" value="F:copper ion binding"/>
    <property type="evidence" value="ECO:0007669"/>
    <property type="project" value="TreeGrafter"/>
</dbReference>
<dbReference type="InterPro" id="IPR038371">
    <property type="entry name" value="Cu_polyphenol_OxRdtase_sf"/>
</dbReference>
<dbReference type="AlphaFoldDB" id="A0A5M8AMT3"/>
<dbReference type="GO" id="GO:0016787">
    <property type="term" value="F:hydrolase activity"/>
    <property type="evidence" value="ECO:0007669"/>
    <property type="project" value="UniProtKB-KW"/>
</dbReference>
<evidence type="ECO:0000256" key="6">
    <source>
        <dbReference type="ARBA" id="ARBA00022833"/>
    </source>
</evidence>
<comment type="catalytic activity">
    <reaction evidence="7">
        <text>adenosine + H2O + H(+) = inosine + NH4(+)</text>
        <dbReference type="Rhea" id="RHEA:24408"/>
        <dbReference type="ChEBI" id="CHEBI:15377"/>
        <dbReference type="ChEBI" id="CHEBI:15378"/>
        <dbReference type="ChEBI" id="CHEBI:16335"/>
        <dbReference type="ChEBI" id="CHEBI:17596"/>
        <dbReference type="ChEBI" id="CHEBI:28938"/>
        <dbReference type="EC" id="3.5.4.4"/>
    </reaction>
    <physiologicalReaction direction="left-to-right" evidence="7">
        <dbReference type="Rhea" id="RHEA:24409"/>
    </physiologicalReaction>
</comment>
<dbReference type="EMBL" id="VWRN01000030">
    <property type="protein sequence ID" value="KAA6125267.1"/>
    <property type="molecule type" value="Genomic_DNA"/>
</dbReference>
<protein>
    <recommendedName>
        <fullName evidence="10">Purine nucleoside phosphorylase</fullName>
    </recommendedName>
</protein>
<reference evidence="12 13" key="1">
    <citation type="submission" date="2019-09" db="EMBL/GenBank/DDBJ databases">
        <title>Isolation of a novel species in the genus Cupriavidus from patients with sepsis using whole genome sequencing.</title>
        <authorList>
            <person name="Kweon O.J."/>
            <person name="Lee M.-K."/>
        </authorList>
    </citation>
    <scope>NUCLEOTIDE SEQUENCE [LARGE SCALE GENOMIC DNA]</scope>
    <source>
        <strain evidence="12 13">MKL-01</strain>
    </source>
</reference>
<evidence type="ECO:0000256" key="10">
    <source>
        <dbReference type="RuleBase" id="RU361274"/>
    </source>
</evidence>
<dbReference type="RefSeq" id="WP_150083072.1">
    <property type="nucleotide sequence ID" value="NZ_VWRN01000030.1"/>
</dbReference>
<dbReference type="PANTHER" id="PTHR30616">
    <property type="entry name" value="UNCHARACTERIZED PROTEIN YFIH"/>
    <property type="match status" value="1"/>
</dbReference>
<keyword evidence="4" id="KW-0479">Metal-binding</keyword>
<keyword evidence="3" id="KW-0808">Transferase</keyword>
<evidence type="ECO:0000256" key="8">
    <source>
        <dbReference type="ARBA" id="ARBA00048968"/>
    </source>
</evidence>
<proteinExistence type="inferred from homology"/>
<evidence type="ECO:0000256" key="3">
    <source>
        <dbReference type="ARBA" id="ARBA00022679"/>
    </source>
</evidence>
<name>A0A5M8AMT3_9BURK</name>
<comment type="catalytic activity">
    <reaction evidence="8">
        <text>adenosine + phosphate = alpha-D-ribose 1-phosphate + adenine</text>
        <dbReference type="Rhea" id="RHEA:27642"/>
        <dbReference type="ChEBI" id="CHEBI:16335"/>
        <dbReference type="ChEBI" id="CHEBI:16708"/>
        <dbReference type="ChEBI" id="CHEBI:43474"/>
        <dbReference type="ChEBI" id="CHEBI:57720"/>
        <dbReference type="EC" id="2.4.2.1"/>
    </reaction>
    <physiologicalReaction direction="left-to-right" evidence="8">
        <dbReference type="Rhea" id="RHEA:27643"/>
    </physiologicalReaction>
</comment>
<evidence type="ECO:0000256" key="4">
    <source>
        <dbReference type="ARBA" id="ARBA00022723"/>
    </source>
</evidence>
<comment type="catalytic activity">
    <reaction evidence="1">
        <text>inosine + phosphate = alpha-D-ribose 1-phosphate + hypoxanthine</text>
        <dbReference type="Rhea" id="RHEA:27646"/>
        <dbReference type="ChEBI" id="CHEBI:17368"/>
        <dbReference type="ChEBI" id="CHEBI:17596"/>
        <dbReference type="ChEBI" id="CHEBI:43474"/>
        <dbReference type="ChEBI" id="CHEBI:57720"/>
        <dbReference type="EC" id="2.4.2.1"/>
    </reaction>
    <physiologicalReaction direction="left-to-right" evidence="1">
        <dbReference type="Rhea" id="RHEA:27647"/>
    </physiologicalReaction>
</comment>
<gene>
    <name evidence="12" type="primary">pgeF</name>
    <name evidence="12" type="ORF">F1599_10810</name>
</gene>
<dbReference type="GO" id="GO:0017061">
    <property type="term" value="F:S-methyl-5-thioadenosine phosphorylase activity"/>
    <property type="evidence" value="ECO:0007669"/>
    <property type="project" value="UniProtKB-EC"/>
</dbReference>
<keyword evidence="13" id="KW-1185">Reference proteome</keyword>
<evidence type="ECO:0000256" key="2">
    <source>
        <dbReference type="ARBA" id="ARBA00007353"/>
    </source>
</evidence>
<evidence type="ECO:0000256" key="5">
    <source>
        <dbReference type="ARBA" id="ARBA00022801"/>
    </source>
</evidence>
<feature type="region of interest" description="Disordered" evidence="11">
    <location>
        <begin position="115"/>
        <end position="135"/>
    </location>
</feature>
<dbReference type="Pfam" id="PF02578">
    <property type="entry name" value="Cu-oxidase_4"/>
    <property type="match status" value="1"/>
</dbReference>
<evidence type="ECO:0000256" key="11">
    <source>
        <dbReference type="SAM" id="MobiDB-lite"/>
    </source>
</evidence>
<organism evidence="12 13">
    <name type="scientific">Cupriavidus cauae</name>
    <dbReference type="NCBI Taxonomy" id="2608999"/>
    <lineage>
        <taxon>Bacteria</taxon>
        <taxon>Pseudomonadati</taxon>
        <taxon>Pseudomonadota</taxon>
        <taxon>Betaproteobacteria</taxon>
        <taxon>Burkholderiales</taxon>
        <taxon>Burkholderiaceae</taxon>
        <taxon>Cupriavidus</taxon>
    </lineage>
</organism>
<dbReference type="InterPro" id="IPR011324">
    <property type="entry name" value="Cytotoxic_necrot_fac-like_cat"/>
</dbReference>
<sequence>MTGADDGRLAQLVPDWPAPARVRALSTTRIGGVSRGPYGLADGSAGGLNLGTHVGDDADAVAENRRRLQTWLPSAPRWLEQVHGCAVVTADGVEVLDGGQGSDGVNGVDRVAEDYGSEAGNRPAPDAPPRADASISTTPGQVCAVMTADCLPVLLCDRAGTVVGAAHAGWRGLCAGVIEATLARMDRQRPDTGSPPQWLAWLGPAIGPDAFEVGAEVRSAFLEQALTHERDAVEQAFRPGAPGKYLADLYALARIRLARAGCVDVYGGDACTVSDAQRFYSYRRDGVTGRMASLVWLEPASKEK</sequence>
<dbReference type="Gene3D" id="3.60.140.10">
    <property type="entry name" value="CNF1/YfiH-like putative cysteine hydrolases"/>
    <property type="match status" value="1"/>
</dbReference>
<dbReference type="Proteomes" id="UP000324324">
    <property type="component" value="Unassembled WGS sequence"/>
</dbReference>
<keyword evidence="5" id="KW-0378">Hydrolase</keyword>
<evidence type="ECO:0000256" key="1">
    <source>
        <dbReference type="ARBA" id="ARBA00000553"/>
    </source>
</evidence>
<comment type="caution">
    <text evidence="12">The sequence shown here is derived from an EMBL/GenBank/DDBJ whole genome shotgun (WGS) entry which is preliminary data.</text>
</comment>
<keyword evidence="6" id="KW-0862">Zinc</keyword>
<comment type="similarity">
    <text evidence="2 10">Belongs to the purine nucleoside phosphorylase YfiH/LACC1 family.</text>
</comment>